<evidence type="ECO:0000313" key="12">
    <source>
        <dbReference type="Proteomes" id="UP000245383"/>
    </source>
</evidence>
<evidence type="ECO:0000256" key="7">
    <source>
        <dbReference type="SAM" id="MobiDB-lite"/>
    </source>
</evidence>
<feature type="region of interest" description="Disordered" evidence="7">
    <location>
        <begin position="644"/>
        <end position="694"/>
    </location>
</feature>
<dbReference type="Pfam" id="PF21638">
    <property type="entry name" value="SDA1_C"/>
    <property type="match status" value="1"/>
</dbReference>
<evidence type="ECO:0000256" key="4">
    <source>
        <dbReference type="ARBA" id="ARBA00022927"/>
    </source>
</evidence>
<feature type="compositionally biased region" description="Basic and acidic residues" evidence="7">
    <location>
        <begin position="721"/>
        <end position="744"/>
    </location>
</feature>
<dbReference type="InterPro" id="IPR048292">
    <property type="entry name" value="SDA1_C"/>
</dbReference>
<feature type="compositionally biased region" description="Acidic residues" evidence="7">
    <location>
        <begin position="609"/>
        <end position="619"/>
    </location>
</feature>
<dbReference type="GO" id="GO:0042273">
    <property type="term" value="P:ribosomal large subunit biogenesis"/>
    <property type="evidence" value="ECO:0007669"/>
    <property type="project" value="UniProtKB-UniRule"/>
</dbReference>
<dbReference type="InterPro" id="IPR007949">
    <property type="entry name" value="SDA1_MD"/>
</dbReference>
<comment type="subcellular location">
    <subcellularLocation>
        <location evidence="6">Nucleus</location>
        <location evidence="6">Nucleolus</location>
    </subcellularLocation>
</comment>
<reference evidence="11 12" key="1">
    <citation type="journal article" date="2018" name="MBio">
        <title>Comparative Genomics Reveals the Core Gene Toolbox for the Fungus-Insect Symbiosis.</title>
        <authorList>
            <person name="Wang Y."/>
            <person name="Stata M."/>
            <person name="Wang W."/>
            <person name="Stajich J.E."/>
            <person name="White M.M."/>
            <person name="Moncalvo J.M."/>
        </authorList>
    </citation>
    <scope>NUCLEOTIDE SEQUENCE [LARGE SCALE GENOMIC DNA]</scope>
    <source>
        <strain evidence="11 12">SWE-8-4</strain>
    </source>
</reference>
<feature type="compositionally biased region" description="Acidic residues" evidence="7">
    <location>
        <begin position="539"/>
        <end position="582"/>
    </location>
</feature>
<dbReference type="OrthoDB" id="2196187at2759"/>
<name>A0A2T9YV33_9FUNG</name>
<dbReference type="Pfam" id="PF08158">
    <property type="entry name" value="SDA1_HEAT"/>
    <property type="match status" value="1"/>
</dbReference>
<feature type="compositionally biased region" description="Basic and acidic residues" evidence="7">
    <location>
        <begin position="583"/>
        <end position="598"/>
    </location>
</feature>
<comment type="caution">
    <text evidence="11">The sequence shown here is derived from an EMBL/GenBank/DDBJ whole genome shotgun (WGS) entry which is preliminary data.</text>
</comment>
<evidence type="ECO:0000259" key="10">
    <source>
        <dbReference type="Pfam" id="PF21638"/>
    </source>
</evidence>
<keyword evidence="4 6" id="KW-0653">Protein transport</keyword>
<keyword evidence="3 6" id="KW-0690">Ribosome biogenesis</keyword>
<feature type="compositionally biased region" description="Acidic residues" evidence="7">
    <location>
        <begin position="499"/>
        <end position="517"/>
    </location>
</feature>
<dbReference type="GO" id="GO:0000055">
    <property type="term" value="P:ribosomal large subunit export from nucleus"/>
    <property type="evidence" value="ECO:0007669"/>
    <property type="project" value="UniProtKB-UniRule"/>
</dbReference>
<comment type="similarity">
    <text evidence="1 6">Belongs to the SDA1 family.</text>
</comment>
<evidence type="ECO:0000256" key="3">
    <source>
        <dbReference type="ARBA" id="ARBA00022517"/>
    </source>
</evidence>
<evidence type="ECO:0000256" key="1">
    <source>
        <dbReference type="ARBA" id="ARBA00005783"/>
    </source>
</evidence>
<dbReference type="SUPFAM" id="SSF48371">
    <property type="entry name" value="ARM repeat"/>
    <property type="match status" value="1"/>
</dbReference>
<dbReference type="PANTHER" id="PTHR12730:SF0">
    <property type="entry name" value="PROTEIN SDA1 HOMOLOG"/>
    <property type="match status" value="1"/>
</dbReference>
<dbReference type="InterPro" id="IPR016024">
    <property type="entry name" value="ARM-type_fold"/>
</dbReference>
<dbReference type="AlphaFoldDB" id="A0A2T9YV33"/>
<feature type="compositionally biased region" description="Acidic residues" evidence="7">
    <location>
        <begin position="259"/>
        <end position="270"/>
    </location>
</feature>
<evidence type="ECO:0000256" key="6">
    <source>
        <dbReference type="RuleBase" id="RU365057"/>
    </source>
</evidence>
<dbReference type="PANTHER" id="PTHR12730">
    <property type="entry name" value="HSDA/SDA1-RELATED"/>
    <property type="match status" value="1"/>
</dbReference>
<feature type="domain" description="SDA1 middle" evidence="8">
    <location>
        <begin position="539"/>
        <end position="720"/>
    </location>
</feature>
<feature type="region of interest" description="Disordered" evidence="7">
    <location>
        <begin position="499"/>
        <end position="629"/>
    </location>
</feature>
<feature type="compositionally biased region" description="Basic and acidic residues" evidence="7">
    <location>
        <begin position="620"/>
        <end position="629"/>
    </location>
</feature>
<dbReference type="STRING" id="133385.A0A2T9YV33"/>
<evidence type="ECO:0000313" key="11">
    <source>
        <dbReference type="EMBL" id="PVU96198.1"/>
    </source>
</evidence>
<evidence type="ECO:0000256" key="2">
    <source>
        <dbReference type="ARBA" id="ARBA00022448"/>
    </source>
</evidence>
<evidence type="ECO:0000259" key="9">
    <source>
        <dbReference type="Pfam" id="PF08158"/>
    </source>
</evidence>
<proteinExistence type="inferred from homology"/>
<evidence type="ECO:0000256" key="5">
    <source>
        <dbReference type="ARBA" id="ARBA00023242"/>
    </source>
</evidence>
<dbReference type="GO" id="GO:0015031">
    <property type="term" value="P:protein transport"/>
    <property type="evidence" value="ECO:0007669"/>
    <property type="project" value="UniProtKB-KW"/>
</dbReference>
<feature type="domain" description="SDA1 C-terminal" evidence="10">
    <location>
        <begin position="740"/>
        <end position="784"/>
    </location>
</feature>
<dbReference type="Pfam" id="PF05285">
    <property type="entry name" value="SDA1_dom"/>
    <property type="match status" value="1"/>
</dbReference>
<keyword evidence="12" id="KW-1185">Reference proteome</keyword>
<feature type="region of interest" description="Disordered" evidence="7">
    <location>
        <begin position="247"/>
        <end position="272"/>
    </location>
</feature>
<dbReference type="Proteomes" id="UP000245383">
    <property type="component" value="Unassembled WGS sequence"/>
</dbReference>
<dbReference type="GO" id="GO:0005730">
    <property type="term" value="C:nucleolus"/>
    <property type="evidence" value="ECO:0007669"/>
    <property type="project" value="UniProtKB-SubCell"/>
</dbReference>
<comment type="function">
    <text evidence="6">Required for 60S pre-ribosomal subunits export to the cytoplasm.</text>
</comment>
<sequence length="788" mass="90628">MGRRQRANEILNNLPQLQNHIKKDPTSYREEFLQQWKHFESSLGIFELKPDEEYKEFGDLIMFLAHVSPYYPKECQGYPVMLLNLLQKNYMVLDPNLRKSIVQSVILLRNKRQMSSTQLLPVFFTMFRCHDKTLRSTLYKYIVNDVRSANKGQHRDNKLNRVIQNYMFSIINSPDAQTKTSPGAIAAKKSLEVCIELYRRGIWNDSKTVNVIALGCFSKITKIKVTCIQFFLNPTKSKQRRLEKAQKIHKKNLKSRTEDNEENEDSDIEENFNKSDQPHFRVLSLINDPQNFAEKLFVSASSSSNNSKKGGQVVERFEVRLMQLKLVSRVMGYHNLYISSFFPFMQRYLQPHQRDITVILAIFATACNQFTAPESVQPQIRVIANNFVSDHCSPEVMSAGLNVIRAVCVRQPMALDDGLLSDLIEYRKHKDKGVMMAARSLLQFYRKSYPEMLPKRERGKSATEALIGGKTLANQEYGQEKVHEGVDGIDLLDMVSSDSELEFSGDESLEEESDVESIPEVQAGKPSKAKKINEKNIDEDSENDEIYLSDLGNDSDEDSDYEEEDAEENKEYNSENESDADDNEKANNSEKTEFKEADTSSSIERSNTEEEATEKEEMEESKSKVLRADMTRILTQEDFDKIDRMKKKQKEKARVEMESLANTKGKNKRSLETANSQAGDGENESLKKDYYDEADILGSYHSRKRAKATYAERMATVQAGREGREKFASKKSKRESDGRSTSNKEKRKTKNFKMISHKQGNVVKGKRSLVVKARELRAHIKKQKMKKH</sequence>
<keyword evidence="5 6" id="KW-0539">Nucleus</keyword>
<gene>
    <name evidence="11" type="ORF">BB561_001329</name>
</gene>
<accession>A0A2T9YV33</accession>
<evidence type="ECO:0000259" key="8">
    <source>
        <dbReference type="Pfam" id="PF05285"/>
    </source>
</evidence>
<protein>
    <recommendedName>
        <fullName evidence="6">Protein SDA1</fullName>
    </recommendedName>
</protein>
<keyword evidence="2 6" id="KW-0813">Transport</keyword>
<feature type="region of interest" description="Disordered" evidence="7">
    <location>
        <begin position="716"/>
        <end position="768"/>
    </location>
</feature>
<dbReference type="EMBL" id="MBFR01000038">
    <property type="protein sequence ID" value="PVU96198.1"/>
    <property type="molecule type" value="Genomic_DNA"/>
</dbReference>
<dbReference type="InterPro" id="IPR012977">
    <property type="entry name" value="SDA1_N"/>
</dbReference>
<organism evidence="11 12">
    <name type="scientific">Smittium simulii</name>
    <dbReference type="NCBI Taxonomy" id="133385"/>
    <lineage>
        <taxon>Eukaryota</taxon>
        <taxon>Fungi</taxon>
        <taxon>Fungi incertae sedis</taxon>
        <taxon>Zoopagomycota</taxon>
        <taxon>Kickxellomycotina</taxon>
        <taxon>Harpellomycetes</taxon>
        <taxon>Harpellales</taxon>
        <taxon>Legeriomycetaceae</taxon>
        <taxon>Smittium</taxon>
    </lineage>
</organism>
<dbReference type="InterPro" id="IPR027312">
    <property type="entry name" value="Sda1"/>
</dbReference>
<feature type="domain" description="SDA1 N-terminal" evidence="9">
    <location>
        <begin position="63"/>
        <end position="430"/>
    </location>
</feature>